<evidence type="ECO:0000313" key="3">
    <source>
        <dbReference type="Proteomes" id="UP000627573"/>
    </source>
</evidence>
<feature type="region of interest" description="Disordered" evidence="1">
    <location>
        <begin position="532"/>
        <end position="561"/>
    </location>
</feature>
<dbReference type="PANTHER" id="PTHR30121:SF6">
    <property type="entry name" value="SLR6007 PROTEIN"/>
    <property type="match status" value="1"/>
</dbReference>
<dbReference type="SUPFAM" id="SSF52540">
    <property type="entry name" value="P-loop containing nucleoside triphosphate hydrolases"/>
    <property type="match status" value="1"/>
</dbReference>
<accession>A0A8I0ZKV5</accession>
<keyword evidence="3" id="KW-1185">Reference proteome</keyword>
<proteinExistence type="predicted"/>
<dbReference type="InterPro" id="IPR051162">
    <property type="entry name" value="T4SS_component"/>
</dbReference>
<organism evidence="2 3">
    <name type="scientific">Rhodococcus erythropolis</name>
    <name type="common">Arthrobacter picolinophilus</name>
    <dbReference type="NCBI Taxonomy" id="1833"/>
    <lineage>
        <taxon>Bacteria</taxon>
        <taxon>Bacillati</taxon>
        <taxon>Actinomycetota</taxon>
        <taxon>Actinomycetes</taxon>
        <taxon>Mycobacteriales</taxon>
        <taxon>Nocardiaceae</taxon>
        <taxon>Rhodococcus</taxon>
        <taxon>Rhodococcus erythropolis group</taxon>
    </lineage>
</organism>
<comment type="caution">
    <text evidence="2">The sequence shown here is derived from an EMBL/GenBank/DDBJ whole genome shotgun (WGS) entry which is preliminary data.</text>
</comment>
<gene>
    <name evidence="2" type="ORF">I3517_00670</name>
</gene>
<dbReference type="PANTHER" id="PTHR30121">
    <property type="entry name" value="UNCHARACTERIZED PROTEIN YJGR-RELATED"/>
    <property type="match status" value="1"/>
</dbReference>
<feature type="compositionally biased region" description="Acidic residues" evidence="1">
    <location>
        <begin position="549"/>
        <end position="561"/>
    </location>
</feature>
<evidence type="ECO:0000256" key="1">
    <source>
        <dbReference type="SAM" id="MobiDB-lite"/>
    </source>
</evidence>
<dbReference type="Proteomes" id="UP000627573">
    <property type="component" value="Unassembled WGS sequence"/>
</dbReference>
<dbReference type="InterPro" id="IPR027417">
    <property type="entry name" value="P-loop_NTPase"/>
</dbReference>
<sequence>MVKLLTEEQRRQVLARSHGPTLAGVLARHHLKMDDKRRRNLEAQKASEEQEGFLLPALKLSDRGYRGAGGGRMASVGRQVEYRASSAQAAGMWPWAVGAGAPLIGTPVGRHLLTGAPVLFDLLSWFVEGLITAPVGFVLGLNGYGKSSFVRRMVLGGVAQKVTTLVLADVKPDYRNLIEAVDGQVIDLGYGYGRVNPLAGGVLGSILPRLAVFPELARKMLTELRARQLQTMSGLIELSRGSAVRDYEETIISSCIEILYNEKGFTAENPPLIEDMYNLAKEGHPELMENAAAVGEHEYREATRDLQRSLRGLVKGSFGEIFNGHTTTEIDLDAPAICIDVSHIPEGHTRLKAAVMLVCWSDGFAAIDAAHALADAGLGPQRRFQAVMDELWQVLGLGEFMVDRVNSLTRLNRTIATALWMITHTITDLEAMGSVSAANKAKTFIERARVKVIGAVPEAEIDRLERIVKFTGTEADMVTGWSSPPARTGERRKEGEPKEPPPGQGKFLIKVGETRTPGIPVQLIFTPSEIASGIHDTNSRYGDLTSDAVSDDDGFEGEGAA</sequence>
<name>A0A8I0ZKV5_RHOER</name>
<feature type="region of interest" description="Disordered" evidence="1">
    <location>
        <begin position="478"/>
        <end position="506"/>
    </location>
</feature>
<reference evidence="2 3" key="1">
    <citation type="submission" date="2020-12" db="EMBL/GenBank/DDBJ databases">
        <title>Draft genome sequence of furan degrading bacterial strain FUR100.</title>
        <authorList>
            <person name="Woiski C."/>
        </authorList>
    </citation>
    <scope>NUCLEOTIDE SEQUENCE [LARGE SCALE GENOMIC DNA]</scope>
    <source>
        <strain evidence="2 3">FUR100</strain>
    </source>
</reference>
<feature type="compositionally biased region" description="Basic and acidic residues" evidence="1">
    <location>
        <begin position="488"/>
        <end position="499"/>
    </location>
</feature>
<evidence type="ECO:0008006" key="4">
    <source>
        <dbReference type="Google" id="ProtNLM"/>
    </source>
</evidence>
<protein>
    <recommendedName>
        <fullName evidence="4">ATP/GTP-binding protein</fullName>
    </recommendedName>
</protein>
<dbReference type="AlphaFoldDB" id="A0A8I0ZKV5"/>
<dbReference type="EMBL" id="JAECSB010000010">
    <property type="protein sequence ID" value="MBH5141130.1"/>
    <property type="molecule type" value="Genomic_DNA"/>
</dbReference>
<dbReference type="Gene3D" id="3.40.50.300">
    <property type="entry name" value="P-loop containing nucleotide triphosphate hydrolases"/>
    <property type="match status" value="2"/>
</dbReference>
<dbReference type="RefSeq" id="WP_197940396.1">
    <property type="nucleotide sequence ID" value="NZ_JAECSB010000010.1"/>
</dbReference>
<evidence type="ECO:0000313" key="2">
    <source>
        <dbReference type="EMBL" id="MBH5141130.1"/>
    </source>
</evidence>